<dbReference type="EMBL" id="AWTN01000084">
    <property type="protein sequence ID" value="KGG93551.1"/>
    <property type="molecule type" value="Genomic_DNA"/>
</dbReference>
<proteinExistence type="predicted"/>
<sequence length="41" mass="4213">MNDDMLSPGEAAIAAMITDQLCAQDAEKGTAENNKGSLSCP</sequence>
<reference evidence="1 2" key="1">
    <citation type="submission" date="2013-09" db="EMBL/GenBank/DDBJ databases">
        <title>High correlation between genotypes and phenotypes of environmental bacteria Comamonas testosteroni strains.</title>
        <authorList>
            <person name="Liu L."/>
            <person name="Zhu W."/>
            <person name="Xia X."/>
            <person name="Xu B."/>
            <person name="Luo M."/>
            <person name="Wang G."/>
        </authorList>
    </citation>
    <scope>NUCLEOTIDE SEQUENCE [LARGE SCALE GENOMIC DNA]</scope>
    <source>
        <strain evidence="1 2">JL14</strain>
    </source>
</reference>
<organism evidence="1 2">
    <name type="scientific">Comamonas thiooxydans</name>
    <dbReference type="NCBI Taxonomy" id="363952"/>
    <lineage>
        <taxon>Bacteria</taxon>
        <taxon>Pseudomonadati</taxon>
        <taxon>Pseudomonadota</taxon>
        <taxon>Betaproteobacteria</taxon>
        <taxon>Burkholderiales</taxon>
        <taxon>Comamonadaceae</taxon>
        <taxon>Comamonas</taxon>
    </lineage>
</organism>
<dbReference type="AlphaFoldDB" id="A0A096EPN9"/>
<evidence type="ECO:0000313" key="1">
    <source>
        <dbReference type="EMBL" id="KGG93551.1"/>
    </source>
</evidence>
<gene>
    <name evidence="1" type="ORF">P245_08915</name>
</gene>
<accession>A0A0K6HHV0</accession>
<protein>
    <submittedName>
        <fullName evidence="1">Uncharacterized protein</fullName>
    </submittedName>
</protein>
<name>A0A096EPN9_9BURK</name>
<dbReference type="RefSeq" id="WP_255777529.1">
    <property type="nucleotide sequence ID" value="NZ_AWOS01000029.1"/>
</dbReference>
<comment type="caution">
    <text evidence="1">The sequence shown here is derived from an EMBL/GenBank/DDBJ whole genome shotgun (WGS) entry which is preliminary data.</text>
</comment>
<evidence type="ECO:0000313" key="2">
    <source>
        <dbReference type="Proteomes" id="UP000029567"/>
    </source>
</evidence>
<accession>A0A096EPN9</accession>
<dbReference type="Proteomes" id="UP000029567">
    <property type="component" value="Unassembled WGS sequence"/>
</dbReference>